<dbReference type="Proteomes" id="UP000023067">
    <property type="component" value="Unassembled WGS sequence"/>
</dbReference>
<dbReference type="OrthoDB" id="9810998at2"/>
<name>Z9JVC0_9MICO</name>
<feature type="region of interest" description="Disordered" evidence="1">
    <location>
        <begin position="1"/>
        <end position="58"/>
    </location>
</feature>
<evidence type="ECO:0000313" key="3">
    <source>
        <dbReference type="Proteomes" id="UP000023067"/>
    </source>
</evidence>
<accession>Z9JVC0</accession>
<comment type="caution">
    <text evidence="2">The sequence shown here is derived from an EMBL/GenBank/DDBJ whole genome shotgun (WGS) entry which is preliminary data.</text>
</comment>
<gene>
    <name evidence="2" type="ORF">BF93_15490</name>
</gene>
<protein>
    <recommendedName>
        <fullName evidence="4">Adhesin domain-containing protein</fullName>
    </recommendedName>
</protein>
<dbReference type="EMBL" id="JDYK01000006">
    <property type="protein sequence ID" value="EWS81746.1"/>
    <property type="molecule type" value="Genomic_DNA"/>
</dbReference>
<proteinExistence type="predicted"/>
<dbReference type="RefSeq" id="WP_038371651.1">
    <property type="nucleotide sequence ID" value="NZ_KK069991.1"/>
</dbReference>
<dbReference type="HOGENOM" id="CLU_887604_0_0_11"/>
<organism evidence="2 3">
    <name type="scientific">Brachybacterium phenoliresistens</name>
    <dbReference type="NCBI Taxonomy" id="396014"/>
    <lineage>
        <taxon>Bacteria</taxon>
        <taxon>Bacillati</taxon>
        <taxon>Actinomycetota</taxon>
        <taxon>Actinomycetes</taxon>
        <taxon>Micrococcales</taxon>
        <taxon>Dermabacteraceae</taxon>
        <taxon>Brachybacterium</taxon>
    </lineage>
</organism>
<reference evidence="2 3" key="1">
    <citation type="submission" date="2014-02" db="EMBL/GenBank/DDBJ databases">
        <title>Genome sequence of Brachybacterium phenoliresistens strain W13A50.</title>
        <authorList>
            <person name="Wang X."/>
        </authorList>
    </citation>
    <scope>NUCLEOTIDE SEQUENCE [LARGE SCALE GENOMIC DNA]</scope>
    <source>
        <strain evidence="2 3">W13A50</strain>
    </source>
</reference>
<dbReference type="STRING" id="396014.BF93_15490"/>
<dbReference type="PATRIC" id="fig|396014.3.peg.1442"/>
<sequence length="313" mass="31676">MNIPENPGPSFGPGHGSAPGGAPTPPPPPAASAPPHPAEEPAPAPPLVHSFSADGPIDMNVQHVRGNVSVRAEHGHAVRVELRPRGEAGRELAARMRIDFSGGHLRVDAPADEAGNLSATVGDLFRGSGGDAEPGGSGGSFADRLGAALRTLTRTAGEIGSGLDLDIVVPVDSRAVVSVGVGDIRLHGSFGRADLKGATGDVELSDVDGTAQLVTGTGSVTIGALRGQATATTGTGSVRISRAERGTLRTRTGVGDIQIRVLEGTATRLDLATGLGDRSVDLTPTDGVPDAGRTLEIEARAGTGSIRVERVRD</sequence>
<evidence type="ECO:0008006" key="4">
    <source>
        <dbReference type="Google" id="ProtNLM"/>
    </source>
</evidence>
<dbReference type="eggNOG" id="COG3595">
    <property type="taxonomic scope" value="Bacteria"/>
</dbReference>
<evidence type="ECO:0000256" key="1">
    <source>
        <dbReference type="SAM" id="MobiDB-lite"/>
    </source>
</evidence>
<feature type="compositionally biased region" description="Pro residues" evidence="1">
    <location>
        <begin position="22"/>
        <end position="46"/>
    </location>
</feature>
<dbReference type="AlphaFoldDB" id="Z9JVC0"/>
<evidence type="ECO:0000313" key="2">
    <source>
        <dbReference type="EMBL" id="EWS81746.1"/>
    </source>
</evidence>
<keyword evidence="3" id="KW-1185">Reference proteome</keyword>